<dbReference type="CDD" id="cd01860">
    <property type="entry name" value="Rab5_related"/>
    <property type="match status" value="1"/>
</dbReference>
<evidence type="ECO:0000256" key="3">
    <source>
        <dbReference type="SAM" id="MobiDB-lite"/>
    </source>
</evidence>
<evidence type="ECO:0000256" key="2">
    <source>
        <dbReference type="ARBA" id="ARBA00022741"/>
    </source>
</evidence>
<dbReference type="GO" id="GO:0003924">
    <property type="term" value="F:GTPase activity"/>
    <property type="evidence" value="ECO:0007669"/>
    <property type="project" value="InterPro"/>
</dbReference>
<gene>
    <name evidence="7" type="ORF">JBS370_LOCUS3002</name>
    <name evidence="6" type="ORF">JXQ802_LOCUS52930</name>
    <name evidence="4" type="ORF">PYM288_LOCUS5445</name>
    <name evidence="5" type="ORF">ZHD862_LOCUS8866</name>
</gene>
<dbReference type="EMBL" id="CAJNOL010008820">
    <property type="protein sequence ID" value="CAF1639139.1"/>
    <property type="molecule type" value="Genomic_DNA"/>
</dbReference>
<reference evidence="4" key="1">
    <citation type="submission" date="2021-02" db="EMBL/GenBank/DDBJ databases">
        <authorList>
            <person name="Nowell W R."/>
        </authorList>
    </citation>
    <scope>NUCLEOTIDE SEQUENCE</scope>
</reference>
<evidence type="ECO:0000313" key="4">
    <source>
        <dbReference type="EMBL" id="CAF0818266.1"/>
    </source>
</evidence>
<protein>
    <recommendedName>
        <fullName evidence="10">Rab5</fullName>
    </recommendedName>
</protein>
<dbReference type="PROSITE" id="PS51421">
    <property type="entry name" value="RAS"/>
    <property type="match status" value="1"/>
</dbReference>
<dbReference type="Proteomes" id="UP000663870">
    <property type="component" value="Unassembled WGS sequence"/>
</dbReference>
<dbReference type="EMBL" id="CAJNOH010000056">
    <property type="protein sequence ID" value="CAF0818266.1"/>
    <property type="molecule type" value="Genomic_DNA"/>
</dbReference>
<evidence type="ECO:0000313" key="7">
    <source>
        <dbReference type="EMBL" id="CAF3584978.1"/>
    </source>
</evidence>
<evidence type="ECO:0000313" key="8">
    <source>
        <dbReference type="Proteomes" id="UP000663854"/>
    </source>
</evidence>
<evidence type="ECO:0000313" key="9">
    <source>
        <dbReference type="Proteomes" id="UP000663870"/>
    </source>
</evidence>
<proteinExistence type="inferred from homology"/>
<dbReference type="PRINTS" id="PR00449">
    <property type="entry name" value="RASTRNSFRMNG"/>
</dbReference>
<dbReference type="PANTHER" id="PTHR47978">
    <property type="match status" value="1"/>
</dbReference>
<dbReference type="NCBIfam" id="TIGR00231">
    <property type="entry name" value="small_GTP"/>
    <property type="match status" value="1"/>
</dbReference>
<evidence type="ECO:0000313" key="5">
    <source>
        <dbReference type="EMBL" id="CAF0929731.1"/>
    </source>
</evidence>
<dbReference type="FunFam" id="3.40.50.300:FF:000823">
    <property type="entry name" value="Small GTPase RAB, putative"/>
    <property type="match status" value="1"/>
</dbReference>
<dbReference type="InterPro" id="IPR001806">
    <property type="entry name" value="Small_GTPase"/>
</dbReference>
<comment type="similarity">
    <text evidence="1">Belongs to the small GTPase superfamily. Rab family.</text>
</comment>
<dbReference type="Proteomes" id="UP000663854">
    <property type="component" value="Unassembled WGS sequence"/>
</dbReference>
<dbReference type="Gene3D" id="3.40.50.300">
    <property type="entry name" value="P-loop containing nucleotide triphosphate hydrolases"/>
    <property type="match status" value="1"/>
</dbReference>
<dbReference type="InterPro" id="IPR005225">
    <property type="entry name" value="Small_GTP-bd"/>
</dbReference>
<accession>A0A813U633</accession>
<feature type="region of interest" description="Disordered" evidence="3">
    <location>
        <begin position="173"/>
        <end position="206"/>
    </location>
</feature>
<organism evidence="4 8">
    <name type="scientific">Rotaria sordida</name>
    <dbReference type="NCBI Taxonomy" id="392033"/>
    <lineage>
        <taxon>Eukaryota</taxon>
        <taxon>Metazoa</taxon>
        <taxon>Spiralia</taxon>
        <taxon>Gnathifera</taxon>
        <taxon>Rotifera</taxon>
        <taxon>Eurotatoria</taxon>
        <taxon>Bdelloidea</taxon>
        <taxon>Philodinida</taxon>
        <taxon>Philodinidae</taxon>
        <taxon>Rotaria</taxon>
    </lineage>
</organism>
<evidence type="ECO:0000313" key="6">
    <source>
        <dbReference type="EMBL" id="CAF1639139.1"/>
    </source>
</evidence>
<dbReference type="AlphaFoldDB" id="A0A813U633"/>
<dbReference type="GO" id="GO:0005525">
    <property type="term" value="F:GTP binding"/>
    <property type="evidence" value="ECO:0007669"/>
    <property type="project" value="InterPro"/>
</dbReference>
<sequence>MRRPGQFKMVLLGESAVGKSSLALRFAKGQYQEHAESTIGAAFLTHTLQIDSDTSLKVELWDTAGQERYHSLAPMYYRGAQAALVVYDITNSESLRRAKMWVKELRQVNAGDMVIGLAGNKADLATGNKRQVDTREVAEYAEENSLIFMETSAKRGDNVTEIFMNVAKQVAAKQPTSTLNKPHGAFPPTKPKQKEGSGCCGGDSKS</sequence>
<dbReference type="InterPro" id="IPR027417">
    <property type="entry name" value="P-loop_NTPase"/>
</dbReference>
<dbReference type="EMBL" id="CAJNOT010000294">
    <property type="protein sequence ID" value="CAF0929731.1"/>
    <property type="molecule type" value="Genomic_DNA"/>
</dbReference>
<keyword evidence="2" id="KW-0547">Nucleotide-binding</keyword>
<evidence type="ECO:0008006" key="10">
    <source>
        <dbReference type="Google" id="ProtNLM"/>
    </source>
</evidence>
<keyword evidence="9" id="KW-1185">Reference proteome</keyword>
<evidence type="ECO:0000256" key="1">
    <source>
        <dbReference type="ARBA" id="ARBA00006270"/>
    </source>
</evidence>
<dbReference type="SUPFAM" id="SSF52540">
    <property type="entry name" value="P-loop containing nucleoside triphosphate hydrolases"/>
    <property type="match status" value="1"/>
</dbReference>
<dbReference type="SMART" id="SM00174">
    <property type="entry name" value="RHO"/>
    <property type="match status" value="1"/>
</dbReference>
<dbReference type="SMART" id="SM00176">
    <property type="entry name" value="RAN"/>
    <property type="match status" value="1"/>
</dbReference>
<dbReference type="Proteomes" id="UP000663864">
    <property type="component" value="Unassembled WGS sequence"/>
</dbReference>
<dbReference type="SMART" id="SM00173">
    <property type="entry name" value="RAS"/>
    <property type="match status" value="1"/>
</dbReference>
<dbReference type="EMBL" id="CAJOBD010000124">
    <property type="protein sequence ID" value="CAF3584978.1"/>
    <property type="molecule type" value="Genomic_DNA"/>
</dbReference>
<dbReference type="PROSITE" id="PS51419">
    <property type="entry name" value="RAB"/>
    <property type="match status" value="1"/>
</dbReference>
<dbReference type="Proteomes" id="UP000663836">
    <property type="component" value="Unassembled WGS sequence"/>
</dbReference>
<dbReference type="SMART" id="SM00175">
    <property type="entry name" value="RAB"/>
    <property type="match status" value="1"/>
</dbReference>
<comment type="caution">
    <text evidence="4">The sequence shown here is derived from an EMBL/GenBank/DDBJ whole genome shotgun (WGS) entry which is preliminary data.</text>
</comment>
<dbReference type="Pfam" id="PF00071">
    <property type="entry name" value="Ras"/>
    <property type="match status" value="1"/>
</dbReference>
<name>A0A813U633_9BILA</name>
<dbReference type="PROSITE" id="PS51420">
    <property type="entry name" value="RHO"/>
    <property type="match status" value="1"/>
</dbReference>